<dbReference type="AlphaFoldDB" id="A0A7X2N3N6"/>
<keyword evidence="2" id="KW-1133">Transmembrane helix</keyword>
<keyword evidence="4" id="KW-1185">Reference proteome</keyword>
<keyword evidence="2" id="KW-0472">Membrane</keyword>
<name>A0A7X2N3N6_9FIRM</name>
<feature type="region of interest" description="Disordered" evidence="1">
    <location>
        <begin position="47"/>
        <end position="66"/>
    </location>
</feature>
<evidence type="ECO:0000256" key="1">
    <source>
        <dbReference type="SAM" id="MobiDB-lite"/>
    </source>
</evidence>
<dbReference type="EMBL" id="VUMM01000006">
    <property type="protein sequence ID" value="MSS01418.1"/>
    <property type="molecule type" value="Genomic_DNA"/>
</dbReference>
<keyword evidence="2" id="KW-0812">Transmembrane</keyword>
<dbReference type="InterPro" id="IPR007060">
    <property type="entry name" value="FtsL/DivIC"/>
</dbReference>
<organism evidence="3 4">
    <name type="scientific">Floccifex porci</name>
    <dbReference type="NCBI Taxonomy" id="2606629"/>
    <lineage>
        <taxon>Bacteria</taxon>
        <taxon>Bacillati</taxon>
        <taxon>Bacillota</taxon>
        <taxon>Erysipelotrichia</taxon>
        <taxon>Erysipelotrichales</taxon>
        <taxon>Erysipelotrichaceae</taxon>
        <taxon>Floccifex</taxon>
    </lineage>
</organism>
<dbReference type="RefSeq" id="WP_154459952.1">
    <property type="nucleotide sequence ID" value="NZ_JBJEEW010000038.1"/>
</dbReference>
<comment type="caution">
    <text evidence="3">The sequence shown here is derived from an EMBL/GenBank/DDBJ whole genome shotgun (WGS) entry which is preliminary data.</text>
</comment>
<accession>A0A7X2N3N6</accession>
<proteinExistence type="predicted"/>
<reference evidence="3 4" key="1">
    <citation type="submission" date="2019-08" db="EMBL/GenBank/DDBJ databases">
        <title>In-depth cultivation of the pig gut microbiome towards novel bacterial diversity and tailored functional studies.</title>
        <authorList>
            <person name="Wylensek D."/>
            <person name="Hitch T.C.A."/>
            <person name="Clavel T."/>
        </authorList>
    </citation>
    <scope>NUCLEOTIDE SEQUENCE [LARGE SCALE GENOMIC DNA]</scope>
    <source>
        <strain evidence="3 4">LKV-178-WT-2G</strain>
    </source>
</reference>
<dbReference type="Pfam" id="PF04977">
    <property type="entry name" value="DivIC"/>
    <property type="match status" value="1"/>
</dbReference>
<evidence type="ECO:0000313" key="4">
    <source>
        <dbReference type="Proteomes" id="UP000470082"/>
    </source>
</evidence>
<gene>
    <name evidence="3" type="ORF">FYJ50_04755</name>
</gene>
<evidence type="ECO:0000256" key="2">
    <source>
        <dbReference type="SAM" id="Phobius"/>
    </source>
</evidence>
<dbReference type="PROSITE" id="PS51257">
    <property type="entry name" value="PROKAR_LIPOPROTEIN"/>
    <property type="match status" value="1"/>
</dbReference>
<evidence type="ECO:0000313" key="3">
    <source>
        <dbReference type="EMBL" id="MSS01418.1"/>
    </source>
</evidence>
<dbReference type="Proteomes" id="UP000470082">
    <property type="component" value="Unassembled WGS sequence"/>
</dbReference>
<feature type="transmembrane region" description="Helical" evidence="2">
    <location>
        <begin position="12"/>
        <end position="28"/>
    </location>
</feature>
<protein>
    <submittedName>
        <fullName evidence="3">Septum formation initiator family protein</fullName>
    </submittedName>
</protein>
<sequence length="98" mass="11695">MKKKKKKSPIKRFFVYSILLGLSCYMFYCGFKELETTAQIRLSMEDNKKESQALDERKEELEETKENLENPDYIEYLARGKYLVTKDGEQVFKFSDDQ</sequence>